<dbReference type="Proteomes" id="UP000663854">
    <property type="component" value="Unassembled WGS sequence"/>
</dbReference>
<evidence type="ECO:0000313" key="2">
    <source>
        <dbReference type="EMBL" id="CAF0992681.1"/>
    </source>
</evidence>
<dbReference type="GO" id="GO:0030331">
    <property type="term" value="F:nuclear estrogen receptor binding"/>
    <property type="evidence" value="ECO:0007669"/>
    <property type="project" value="TreeGrafter"/>
</dbReference>
<dbReference type="EMBL" id="CAJNOL010003533">
    <property type="protein sequence ID" value="CAF1566258.1"/>
    <property type="molecule type" value="Genomic_DNA"/>
</dbReference>
<evidence type="ECO:0000313" key="4">
    <source>
        <dbReference type="Proteomes" id="UP000663854"/>
    </source>
</evidence>
<dbReference type="Pfam" id="PF15364">
    <property type="entry name" value="PAXIP1_C"/>
    <property type="match status" value="1"/>
</dbReference>
<dbReference type="GO" id="GO:0033148">
    <property type="term" value="P:positive regulation of intracellular estrogen receptor signaling pathway"/>
    <property type="evidence" value="ECO:0007669"/>
    <property type="project" value="TreeGrafter"/>
</dbReference>
<feature type="region of interest" description="Disordered" evidence="1">
    <location>
        <begin position="34"/>
        <end position="60"/>
    </location>
</feature>
<sequence>MNFGEPPPDVIARLYNEIKEKKILELDWKSPGKKNRIKKQKITEKTISPMKSDESTNSKHEDNKLMNEIDEFDNDDALTSNNITVSSFRSTVGKPKTTEKRLIDMNTVIANIERQQQEDERLRQGMNTSSVSKS</sequence>
<dbReference type="GO" id="GO:1902808">
    <property type="term" value="P:positive regulation of cell cycle G1/S phase transition"/>
    <property type="evidence" value="ECO:0007669"/>
    <property type="project" value="TreeGrafter"/>
</dbReference>
<evidence type="ECO:0000313" key="5">
    <source>
        <dbReference type="Proteomes" id="UP000663870"/>
    </source>
</evidence>
<dbReference type="PANTHER" id="PTHR28467">
    <property type="entry name" value="PAXIP1-ASSOCIATED GLUTAMATE-RICH PROTEIN 1"/>
    <property type="match status" value="1"/>
</dbReference>
<gene>
    <name evidence="3" type="ORF">JXQ802_LOCUS44791</name>
    <name evidence="2" type="ORF">PYM288_LOCUS14200</name>
</gene>
<dbReference type="GO" id="GO:0044666">
    <property type="term" value="C:MLL3/4 complex"/>
    <property type="evidence" value="ECO:0007669"/>
    <property type="project" value="TreeGrafter"/>
</dbReference>
<comment type="caution">
    <text evidence="2">The sequence shown here is derived from an EMBL/GenBank/DDBJ whole genome shotgun (WGS) entry which is preliminary data.</text>
</comment>
<feature type="compositionally biased region" description="Polar residues" evidence="1">
    <location>
        <begin position="125"/>
        <end position="134"/>
    </location>
</feature>
<keyword evidence="5" id="KW-1185">Reference proteome</keyword>
<evidence type="ECO:0000313" key="3">
    <source>
        <dbReference type="EMBL" id="CAF1566258.1"/>
    </source>
</evidence>
<organism evidence="2 4">
    <name type="scientific">Rotaria sordida</name>
    <dbReference type="NCBI Taxonomy" id="392033"/>
    <lineage>
        <taxon>Eukaryota</taxon>
        <taxon>Metazoa</taxon>
        <taxon>Spiralia</taxon>
        <taxon>Gnathifera</taxon>
        <taxon>Rotifera</taxon>
        <taxon>Eurotatoria</taxon>
        <taxon>Bdelloidea</taxon>
        <taxon>Philodinida</taxon>
        <taxon>Philodinidae</taxon>
        <taxon>Rotaria</taxon>
    </lineage>
</organism>
<dbReference type="PANTHER" id="PTHR28467:SF1">
    <property type="entry name" value="PAXIP1-ASSOCIATED GLUTAMATE-RICH PROTEIN 1"/>
    <property type="match status" value="1"/>
</dbReference>
<feature type="region of interest" description="Disordered" evidence="1">
    <location>
        <begin position="114"/>
        <end position="134"/>
    </location>
</feature>
<dbReference type="Proteomes" id="UP000663870">
    <property type="component" value="Unassembled WGS sequence"/>
</dbReference>
<proteinExistence type="predicted"/>
<accession>A0A814G870</accession>
<evidence type="ECO:0000256" key="1">
    <source>
        <dbReference type="SAM" id="MobiDB-lite"/>
    </source>
</evidence>
<protein>
    <submittedName>
        <fullName evidence="2">Uncharacterized protein</fullName>
    </submittedName>
</protein>
<dbReference type="InterPro" id="IPR028213">
    <property type="entry name" value="PA1"/>
</dbReference>
<dbReference type="EMBL" id="CAJNOH010000304">
    <property type="protein sequence ID" value="CAF0992681.1"/>
    <property type="molecule type" value="Genomic_DNA"/>
</dbReference>
<reference evidence="2" key="1">
    <citation type="submission" date="2021-02" db="EMBL/GenBank/DDBJ databases">
        <authorList>
            <person name="Nowell W R."/>
        </authorList>
    </citation>
    <scope>NUCLEOTIDE SEQUENCE</scope>
</reference>
<dbReference type="AlphaFoldDB" id="A0A814G870"/>
<name>A0A814G870_9BILA</name>
<feature type="compositionally biased region" description="Basic and acidic residues" evidence="1">
    <location>
        <begin position="51"/>
        <end position="60"/>
    </location>
</feature>